<evidence type="ECO:0000259" key="7">
    <source>
        <dbReference type="PROSITE" id="PS50853"/>
    </source>
</evidence>
<evidence type="ECO:0000313" key="9">
    <source>
        <dbReference type="Proteomes" id="UP000188603"/>
    </source>
</evidence>
<evidence type="ECO:0000256" key="5">
    <source>
        <dbReference type="RuleBase" id="RU361169"/>
    </source>
</evidence>
<dbReference type="KEGG" id="ntr:B0W44_12550"/>
<dbReference type="InterPro" id="IPR024535">
    <property type="entry name" value="RHGA/B-epi-like_pectate_lyase"/>
</dbReference>
<dbReference type="EMBL" id="CP019699">
    <property type="protein sequence ID" value="AQS56465.1"/>
    <property type="molecule type" value="Genomic_DNA"/>
</dbReference>
<dbReference type="InterPro" id="IPR012334">
    <property type="entry name" value="Pectin_lyas_fold"/>
</dbReference>
<dbReference type="SUPFAM" id="SSF51126">
    <property type="entry name" value="Pectin lyase-like"/>
    <property type="match status" value="1"/>
</dbReference>
<dbReference type="Proteomes" id="UP000188603">
    <property type="component" value="Chromosome"/>
</dbReference>
<protein>
    <recommendedName>
        <fullName evidence="7">Fibronectin type-III domain-containing protein</fullName>
    </recommendedName>
</protein>
<dbReference type="Pfam" id="PF00041">
    <property type="entry name" value="fn3"/>
    <property type="match status" value="4"/>
</dbReference>
<organism evidence="8 9">
    <name type="scientific">Novibacillus thermophilus</name>
    <dbReference type="NCBI Taxonomy" id="1471761"/>
    <lineage>
        <taxon>Bacteria</taxon>
        <taxon>Bacillati</taxon>
        <taxon>Bacillota</taxon>
        <taxon>Bacilli</taxon>
        <taxon>Bacillales</taxon>
        <taxon>Thermoactinomycetaceae</taxon>
        <taxon>Novibacillus</taxon>
    </lineage>
</organism>
<dbReference type="Pfam" id="PF00295">
    <property type="entry name" value="Glyco_hydro_28"/>
    <property type="match status" value="1"/>
</dbReference>
<dbReference type="GO" id="GO:0005975">
    <property type="term" value="P:carbohydrate metabolic process"/>
    <property type="evidence" value="ECO:0007669"/>
    <property type="project" value="InterPro"/>
</dbReference>
<gene>
    <name evidence="8" type="ORF">B0W44_12550</name>
</gene>
<dbReference type="InterPro" id="IPR003961">
    <property type="entry name" value="FN3_dom"/>
</dbReference>
<dbReference type="SMART" id="SM00060">
    <property type="entry name" value="FN3"/>
    <property type="match status" value="4"/>
</dbReference>
<dbReference type="InterPro" id="IPR011050">
    <property type="entry name" value="Pectin_lyase_fold/virulence"/>
</dbReference>
<dbReference type="InterPro" id="IPR013783">
    <property type="entry name" value="Ig-like_fold"/>
</dbReference>
<dbReference type="Pfam" id="PF12708">
    <property type="entry name" value="Pect-lyase_RHGA_epim"/>
    <property type="match status" value="1"/>
</dbReference>
<dbReference type="GO" id="GO:0004650">
    <property type="term" value="F:polygalacturonase activity"/>
    <property type="evidence" value="ECO:0007669"/>
    <property type="project" value="InterPro"/>
</dbReference>
<dbReference type="AlphaFoldDB" id="A0A1U9K8T4"/>
<reference evidence="8 9" key="1">
    <citation type="journal article" date="2015" name="Int. J. Syst. Evol. Microbiol.">
        <title>Novibacillus thermophilus gen. nov., sp. nov., a Gram-staining-negative and moderately thermophilic member of the family Thermoactinomycetaceae.</title>
        <authorList>
            <person name="Yang G."/>
            <person name="Chen J."/>
            <person name="Zhou S."/>
        </authorList>
    </citation>
    <scope>NUCLEOTIDE SEQUENCE [LARGE SCALE GENOMIC DNA]</scope>
    <source>
        <strain evidence="8 9">SG-1</strain>
    </source>
</reference>
<feature type="region of interest" description="Disordered" evidence="6">
    <location>
        <begin position="693"/>
        <end position="720"/>
    </location>
</feature>
<evidence type="ECO:0000256" key="2">
    <source>
        <dbReference type="ARBA" id="ARBA00022737"/>
    </source>
</evidence>
<dbReference type="STRING" id="1471761.B0W44_12550"/>
<accession>A0A1U9K8T4</accession>
<dbReference type="RefSeq" id="WP_077720326.1">
    <property type="nucleotide sequence ID" value="NZ_CP019699.1"/>
</dbReference>
<feature type="domain" description="Fibronectin type-III" evidence="7">
    <location>
        <begin position="719"/>
        <end position="824"/>
    </location>
</feature>
<keyword evidence="2" id="KW-0677">Repeat</keyword>
<dbReference type="Gene3D" id="2.60.40.10">
    <property type="entry name" value="Immunoglobulins"/>
    <property type="match status" value="4"/>
</dbReference>
<keyword evidence="3 5" id="KW-0378">Hydrolase</keyword>
<dbReference type="InterPro" id="IPR054470">
    <property type="entry name" value="FIMAH_dom"/>
</dbReference>
<dbReference type="SUPFAM" id="SSF49265">
    <property type="entry name" value="Fibronectin type III"/>
    <property type="match status" value="3"/>
</dbReference>
<dbReference type="PANTHER" id="PTHR13817">
    <property type="entry name" value="TITIN"/>
    <property type="match status" value="1"/>
</dbReference>
<dbReference type="InterPro" id="IPR000743">
    <property type="entry name" value="Glyco_hydro_28"/>
</dbReference>
<dbReference type="InterPro" id="IPR050964">
    <property type="entry name" value="Striated_Muscle_Regulatory"/>
</dbReference>
<dbReference type="InterPro" id="IPR036116">
    <property type="entry name" value="FN3_sf"/>
</dbReference>
<comment type="similarity">
    <text evidence="1 5">Belongs to the glycosyl hydrolase 28 family.</text>
</comment>
<keyword evidence="9" id="KW-1185">Reference proteome</keyword>
<sequence>MACSFFRGISEAESRVSVPEAPRNLQIPTLAYDESSITLVWEKPENYDDIVDFNVYMDGKKIGSSSKDNSGPAKAYIDNFYENIDKDNFHTNILIHNFKVENLQPDTAYEFYVTSVNADGVESMPSNKITGRTTPVKDVFNVEDFGATADDDIKDTEAIQATIDAATPGSIVLIPEGKFISGEIWLKSDITFQVDGYLLGSPDAEDYSRGFWLYDYSTDERSFSLINAHTYDYGSLKNIRIVGDGVIDGNGWKYDDRHPTIDELGNELPRLVAGDNAKVTGGVKVVDGQMSPLDLDSKDTLGILAANQSYAAQQSGMNAKSAYATRSNLITVRGVDGMYYEGFTQLNPAFHGIVNLHSENIVVNGTVSKTYDGNNADGFEFGNSRNIMVFNNFLDTGDDSINFASGMGQAAANAEPTGNAWIFNNYIREGHGGVVTGSHTGGWIQELLVEDNIMYKTDVGLRCKTNTPMGGGARDILFRDNALESIDGDGPFVFTSSYTDPNAAILYEPAETISQFKDMEIVNTTVRNQEGQAQSILITGHRDVGEVFHENIVFRDVKFDNVRSTNIRYGKDIQFYDVEFTNVQDNDGDPWRIANSTGLVFENTTMSPVAEDAAQKPQWEKGSTVRAKSSSDGRSVTLTWSEATDNVGVQGYTVYKNGEKIGMDYTTVSGTSYTVHGLAPATEYTFKIEATDATGNRTSDGPEVNITTLGAKDTTPPTLPENTEIKELTTRIPASDTFSGKEEEVVYPGFTWASVAWEKSSDENGIAGYYVYANGELKGFTPQNQYTLTKLEPGTIYRVEVEAVDVAGNKVDYGTSLEIETAPPYPIGAPTIEGDLNATVKGSSVELSWNEATAVNQDIVGYRVYVNGQPVKPEGVEFTPINRAVTTRDTTFTVDGLDQGDYTFKVEAVGRGVKLSKRERLASQIPNGLVEVEEFRWSGSGPSTEVSLTADVSAADMKALVERFEEKGEFANRDAARSLIIHLTAVDHFERREAAEKVVKHMKRFKVLLDHQQDGELISERAFQALHSHADALMKKWEQSLR</sequence>
<evidence type="ECO:0000313" key="8">
    <source>
        <dbReference type="EMBL" id="AQS56465.1"/>
    </source>
</evidence>
<evidence type="ECO:0000256" key="4">
    <source>
        <dbReference type="ARBA" id="ARBA00023295"/>
    </source>
</evidence>
<name>A0A1U9K8T4_9BACL</name>
<evidence type="ECO:0000256" key="3">
    <source>
        <dbReference type="ARBA" id="ARBA00022801"/>
    </source>
</evidence>
<feature type="domain" description="Fibronectin type-III" evidence="7">
    <location>
        <begin position="21"/>
        <end position="136"/>
    </location>
</feature>
<dbReference type="CDD" id="cd00063">
    <property type="entry name" value="FN3"/>
    <property type="match status" value="4"/>
</dbReference>
<evidence type="ECO:0000256" key="1">
    <source>
        <dbReference type="ARBA" id="ARBA00008834"/>
    </source>
</evidence>
<dbReference type="PROSITE" id="PS50853">
    <property type="entry name" value="FN3"/>
    <property type="match status" value="3"/>
</dbReference>
<evidence type="ECO:0000256" key="6">
    <source>
        <dbReference type="SAM" id="MobiDB-lite"/>
    </source>
</evidence>
<feature type="domain" description="Fibronectin type-III" evidence="7">
    <location>
        <begin position="621"/>
        <end position="711"/>
    </location>
</feature>
<proteinExistence type="inferred from homology"/>
<keyword evidence="4 5" id="KW-0326">Glycosidase</keyword>
<dbReference type="PANTHER" id="PTHR13817:SF73">
    <property type="entry name" value="FIBRONECTIN TYPE-III DOMAIN-CONTAINING PROTEIN"/>
    <property type="match status" value="1"/>
</dbReference>
<dbReference type="Pfam" id="PF22888">
    <property type="entry name" value="FIMAH"/>
    <property type="match status" value="1"/>
</dbReference>
<dbReference type="Gene3D" id="2.160.20.10">
    <property type="entry name" value="Single-stranded right-handed beta-helix, Pectin lyase-like"/>
    <property type="match status" value="1"/>
</dbReference>